<evidence type="ECO:0000313" key="3">
    <source>
        <dbReference type="EMBL" id="KAK7055195.1"/>
    </source>
</evidence>
<keyword evidence="4" id="KW-1185">Reference proteome</keyword>
<organism evidence="3 4">
    <name type="scientific">Favolaschia claudopus</name>
    <dbReference type="NCBI Taxonomy" id="2862362"/>
    <lineage>
        <taxon>Eukaryota</taxon>
        <taxon>Fungi</taxon>
        <taxon>Dikarya</taxon>
        <taxon>Basidiomycota</taxon>
        <taxon>Agaricomycotina</taxon>
        <taxon>Agaricomycetes</taxon>
        <taxon>Agaricomycetidae</taxon>
        <taxon>Agaricales</taxon>
        <taxon>Marasmiineae</taxon>
        <taxon>Mycenaceae</taxon>
        <taxon>Favolaschia</taxon>
    </lineage>
</organism>
<dbReference type="AlphaFoldDB" id="A0AAW0DUV7"/>
<feature type="region of interest" description="Disordered" evidence="1">
    <location>
        <begin position="148"/>
        <end position="186"/>
    </location>
</feature>
<sequence>MGCPHSGIPPPLSLLLSSRIQQQTCFRCSQIQPTTCASLLWNPTTAVPLSLVPRSDNQRIQLCQWFSDFTTKRHRILDSEMKQHALLLVLASINYQSNAPCSQISQRCIAVRFSNPATNTPRPSYSNPTTILSLSWDFGAVKRRYMNREAQFTPPRGTSGTLDAANGARSSPLLSGPPPDLAPTQSSGQMRLIRAFAPRHTPPPRSVLARSQYRLNDLCEGKSLILSESACFET</sequence>
<reference evidence="3 4" key="1">
    <citation type="journal article" date="2024" name="J Genomics">
        <title>Draft genome sequencing and assembly of Favolaschia claudopus CIRM-BRFM 2984 isolated from oak limbs.</title>
        <authorList>
            <person name="Navarro D."/>
            <person name="Drula E."/>
            <person name="Chaduli D."/>
            <person name="Cazenave R."/>
            <person name="Ahrendt S."/>
            <person name="Wang J."/>
            <person name="Lipzen A."/>
            <person name="Daum C."/>
            <person name="Barry K."/>
            <person name="Grigoriev I.V."/>
            <person name="Favel A."/>
            <person name="Rosso M.N."/>
            <person name="Martin F."/>
        </authorList>
    </citation>
    <scope>NUCLEOTIDE SEQUENCE [LARGE SCALE GENOMIC DNA]</scope>
    <source>
        <strain evidence="3 4">CIRM-BRFM 2984</strain>
    </source>
</reference>
<dbReference type="EMBL" id="JAWWNJ010000005">
    <property type="protein sequence ID" value="KAK7055195.1"/>
    <property type="molecule type" value="Genomic_DNA"/>
</dbReference>
<accession>A0AAW0DUV7</accession>
<evidence type="ECO:0000256" key="1">
    <source>
        <dbReference type="SAM" id="MobiDB-lite"/>
    </source>
</evidence>
<dbReference type="EMBL" id="JAWWNJ010000005">
    <property type="protein sequence ID" value="KAK7055187.1"/>
    <property type="molecule type" value="Genomic_DNA"/>
</dbReference>
<name>A0AAW0DUV7_9AGAR</name>
<evidence type="ECO:0000313" key="2">
    <source>
        <dbReference type="EMBL" id="KAK7055187.1"/>
    </source>
</evidence>
<evidence type="ECO:0000313" key="4">
    <source>
        <dbReference type="Proteomes" id="UP001362999"/>
    </source>
</evidence>
<protein>
    <submittedName>
        <fullName evidence="3">Uncharacterized protein</fullName>
    </submittedName>
</protein>
<gene>
    <name evidence="2" type="ORF">R3P38DRAFT_1347352</name>
    <name evidence="3" type="ORF">R3P38DRAFT_1347881</name>
</gene>
<proteinExistence type="predicted"/>
<dbReference type="Proteomes" id="UP001362999">
    <property type="component" value="Unassembled WGS sequence"/>
</dbReference>
<comment type="caution">
    <text evidence="3">The sequence shown here is derived from an EMBL/GenBank/DDBJ whole genome shotgun (WGS) entry which is preliminary data.</text>
</comment>